<evidence type="ECO:0000313" key="1">
    <source>
        <dbReference type="EMBL" id="KAJ7541094.1"/>
    </source>
</evidence>
<sequence>MEVASKVRLGGKGTLLSAQAVYDVAYHSAFVEIEFSNLDRLKQGSAKESVLLPAPTPTDKRHSMSETEERATLVVLLNKLLQSQARIRPFLPTFVAEILNLRISINLPSSTSDLEVSLEFVRAVYRFQKLFESSTYGEDFCEVGTCAIENSSVEGAVNDEVKTGGAINALKEKLSRLNAEDFGVTKDELEFLKLSDAASVGIAVLFSYPSSSLSVLSDVVAALSCEALQTSTQAFDSDTFNQPSTHKAEADVANDMKSLLMGSKSVNARKGGVSGDFIFSIPSVHGAFREASKVTVGRLRIDINRVGLPVTVSPLLLQSVVTLTLAFFPLISNSWRRATQTLKMIQDLHCPEIGTACSKMPFEHSEEELDKKKKVLSALSEIVLSENMDGGVSLFQEAFCLAKITRKALAMEAAAALSFLGLRDMLMHKQSARVITGLIPNDKQAKEVGSPATDDHGDSKISQRDKVPKGKEGTDRKKKGPQEIVLGKGTTAARQFLLQLLQDRCDLEKGVTEDARLCCWAKELHSFFEAKDADFQVLLDHLKAVVESNETRRLPKIAKGTRDFDPKQMAIREKAFGIIVAVFKRHGAVALDTPVFELRETLMGKYGEDSKLIYDLADQGGEILSLRYDLTVPFARYLAMHNLSNMKRYHIARVYRRDNPAKGRYREFYQCDFDIAGQYPLMVADFEAIKVLTELLNELDIGDYEIKLNHRKLLDGMLEICGVPENKFRTICSSIDKLDKLSWEQVHEEMVKEKGLTAEVADKIGTLVKNKGSPLELLAKLMQKDGPLCQNAGSLSALEELGVLFKYLGAARCLQHVIFDLSLARGLDYYTGVIYEAVFKGSTQVGSIAAGGRYDKLVGMFSGKQVPAVGVSLGIERVFTIMEQLEQERNKKVVRSTQTEVFVVVLGESLTEVAIQLVSELWAASLKAEFVTSSARKIIKHITYALDAGIPWMVIVGEDELEKGIVQLRNLDASCQEAIARNSLVEELVRRVRVSGSTNLYTVC</sequence>
<keyword evidence="2" id="KW-1185">Reference proteome</keyword>
<reference evidence="2" key="1">
    <citation type="journal article" date="2024" name="Proc. Natl. Acad. Sci. U.S.A.">
        <title>Extraordinary preservation of gene collinearity over three hundred million years revealed in homosporous lycophytes.</title>
        <authorList>
            <person name="Li C."/>
            <person name="Wickell D."/>
            <person name="Kuo L.Y."/>
            <person name="Chen X."/>
            <person name="Nie B."/>
            <person name="Liao X."/>
            <person name="Peng D."/>
            <person name="Ji J."/>
            <person name="Jenkins J."/>
            <person name="Williams M."/>
            <person name="Shu S."/>
            <person name="Plott C."/>
            <person name="Barry K."/>
            <person name="Rajasekar S."/>
            <person name="Grimwood J."/>
            <person name="Han X."/>
            <person name="Sun S."/>
            <person name="Hou Z."/>
            <person name="He W."/>
            <person name="Dai G."/>
            <person name="Sun C."/>
            <person name="Schmutz J."/>
            <person name="Leebens-Mack J.H."/>
            <person name="Li F.W."/>
            <person name="Wang L."/>
        </authorList>
    </citation>
    <scope>NUCLEOTIDE SEQUENCE [LARGE SCALE GENOMIC DNA]</scope>
    <source>
        <strain evidence="2">cv. PW_Plant_1</strain>
    </source>
</reference>
<organism evidence="1 2">
    <name type="scientific">Diphasiastrum complanatum</name>
    <name type="common">Issler's clubmoss</name>
    <name type="synonym">Lycopodium complanatum</name>
    <dbReference type="NCBI Taxonomy" id="34168"/>
    <lineage>
        <taxon>Eukaryota</taxon>
        <taxon>Viridiplantae</taxon>
        <taxon>Streptophyta</taxon>
        <taxon>Embryophyta</taxon>
        <taxon>Tracheophyta</taxon>
        <taxon>Lycopodiopsida</taxon>
        <taxon>Lycopodiales</taxon>
        <taxon>Lycopodiaceae</taxon>
        <taxon>Lycopodioideae</taxon>
        <taxon>Diphasiastrum</taxon>
    </lineage>
</organism>
<comment type="caution">
    <text evidence="1">The sequence shown here is derived from an EMBL/GenBank/DDBJ whole genome shotgun (WGS) entry which is preliminary data.</text>
</comment>
<gene>
    <name evidence="1" type="ORF">O6H91_10G045600</name>
</gene>
<name>A0ACC2CGB8_DIPCM</name>
<protein>
    <submittedName>
        <fullName evidence="1">Uncharacterized protein</fullName>
    </submittedName>
</protein>
<dbReference type="EMBL" id="CM055101">
    <property type="protein sequence ID" value="KAJ7541094.1"/>
    <property type="molecule type" value="Genomic_DNA"/>
</dbReference>
<accession>A0ACC2CGB8</accession>
<evidence type="ECO:0000313" key="2">
    <source>
        <dbReference type="Proteomes" id="UP001162992"/>
    </source>
</evidence>
<dbReference type="Proteomes" id="UP001162992">
    <property type="component" value="Chromosome 10"/>
</dbReference>
<proteinExistence type="predicted"/>